<dbReference type="GO" id="GO:0005164">
    <property type="term" value="F:tumor necrosis factor receptor binding"/>
    <property type="evidence" value="ECO:0007669"/>
    <property type="project" value="InterPro"/>
</dbReference>
<dbReference type="Pfam" id="PF00229">
    <property type="entry name" value="TNF"/>
    <property type="match status" value="1"/>
</dbReference>
<comment type="caution">
    <text evidence="5">The sequence shown here is derived from an EMBL/GenBank/DDBJ whole genome shotgun (WGS) entry which is preliminary data.</text>
</comment>
<evidence type="ECO:0000313" key="5">
    <source>
        <dbReference type="EMBL" id="CAI7994396.1"/>
    </source>
</evidence>
<dbReference type="Proteomes" id="UP001174909">
    <property type="component" value="Unassembled WGS sequence"/>
</dbReference>
<feature type="compositionally biased region" description="Basic and acidic residues" evidence="2">
    <location>
        <begin position="63"/>
        <end position="84"/>
    </location>
</feature>
<reference evidence="5" key="1">
    <citation type="submission" date="2023-03" db="EMBL/GenBank/DDBJ databases">
        <authorList>
            <person name="Steffen K."/>
            <person name="Cardenas P."/>
        </authorList>
    </citation>
    <scope>NUCLEOTIDE SEQUENCE</scope>
</reference>
<dbReference type="InterPro" id="IPR006052">
    <property type="entry name" value="TNF_dom"/>
</dbReference>
<evidence type="ECO:0000259" key="4">
    <source>
        <dbReference type="Pfam" id="PF00229"/>
    </source>
</evidence>
<dbReference type="AlphaFoldDB" id="A0AA35QVZ2"/>
<keyword evidence="3" id="KW-0472">Membrane</keyword>
<dbReference type="GO" id="GO:0006955">
    <property type="term" value="P:immune response"/>
    <property type="evidence" value="ECO:0007669"/>
    <property type="project" value="InterPro"/>
</dbReference>
<dbReference type="SUPFAM" id="SSF49842">
    <property type="entry name" value="TNF-like"/>
    <property type="match status" value="1"/>
</dbReference>
<comment type="similarity">
    <text evidence="1">Belongs to the tumor necrosis factor family.</text>
</comment>
<name>A0AA35QVZ2_GEOBA</name>
<feature type="transmembrane region" description="Helical" evidence="3">
    <location>
        <begin position="29"/>
        <end position="54"/>
    </location>
</feature>
<feature type="domain" description="THD" evidence="4">
    <location>
        <begin position="137"/>
        <end position="243"/>
    </location>
</feature>
<accession>A0AA35QVZ2</accession>
<gene>
    <name evidence="5" type="ORF">GBAR_LOCUS1437</name>
</gene>
<evidence type="ECO:0000256" key="2">
    <source>
        <dbReference type="SAM" id="MobiDB-lite"/>
    </source>
</evidence>
<dbReference type="GO" id="GO:0016020">
    <property type="term" value="C:membrane"/>
    <property type="evidence" value="ECO:0007669"/>
    <property type="project" value="InterPro"/>
</dbReference>
<feature type="compositionally biased region" description="Polar residues" evidence="2">
    <location>
        <begin position="100"/>
        <end position="111"/>
    </location>
</feature>
<evidence type="ECO:0000313" key="6">
    <source>
        <dbReference type="Proteomes" id="UP001174909"/>
    </source>
</evidence>
<organism evidence="5 6">
    <name type="scientific">Geodia barretti</name>
    <name type="common">Barrett's horny sponge</name>
    <dbReference type="NCBI Taxonomy" id="519541"/>
    <lineage>
        <taxon>Eukaryota</taxon>
        <taxon>Metazoa</taxon>
        <taxon>Porifera</taxon>
        <taxon>Demospongiae</taxon>
        <taxon>Heteroscleromorpha</taxon>
        <taxon>Tetractinellida</taxon>
        <taxon>Astrophorina</taxon>
        <taxon>Geodiidae</taxon>
        <taxon>Geodia</taxon>
    </lineage>
</organism>
<dbReference type="InterPro" id="IPR008983">
    <property type="entry name" value="Tumour_necrosis_fac-like_dom"/>
</dbReference>
<keyword evidence="6" id="KW-1185">Reference proteome</keyword>
<sequence length="291" mass="31853">MSSSDLESQPTAGRGGSILPVGVSRKWKIVLAAAFLLGAVAIVGVCATAVGLGVTATTSGRSMSEEGMNKEARTLGDNGEKENGFVRNRRIPSNARPADTQPSSSCYSEETNNTLPAAHIKGTQFEWESDEDFYQPQWDCDGSPAYVMGGMWFNQDHKSLYVPKCGWYYVSSEIAFQNNGDSVESYSYTLRIHRNCGESDDRYFRKGNTVNSPVEGTQNSLTSIQINDVVKICRGGRIYVNIPVKTNGCCPRGYSETTSLTAHLLTESDCYSPAVTSYSEPREDYQRPPPS</sequence>
<keyword evidence="3" id="KW-1133">Transmembrane helix</keyword>
<proteinExistence type="inferred from homology"/>
<keyword evidence="3" id="KW-0812">Transmembrane</keyword>
<evidence type="ECO:0000256" key="3">
    <source>
        <dbReference type="SAM" id="Phobius"/>
    </source>
</evidence>
<feature type="region of interest" description="Disordered" evidence="2">
    <location>
        <begin position="59"/>
        <end position="111"/>
    </location>
</feature>
<dbReference type="EMBL" id="CASHTH010000212">
    <property type="protein sequence ID" value="CAI7994396.1"/>
    <property type="molecule type" value="Genomic_DNA"/>
</dbReference>
<evidence type="ECO:0000256" key="1">
    <source>
        <dbReference type="ARBA" id="ARBA00008670"/>
    </source>
</evidence>
<protein>
    <recommendedName>
        <fullName evidence="4">THD domain-containing protein</fullName>
    </recommendedName>
</protein>
<dbReference type="Gene3D" id="2.60.120.40">
    <property type="match status" value="1"/>
</dbReference>